<protein>
    <submittedName>
        <fullName evidence="2">DUF1109 domain-containing protein</fullName>
    </submittedName>
</protein>
<sequence length="213" mass="22994">MKTDDLISLLATGIEPIDRQQFTRRIGLAMLIAIVGASVLTVLLYGVRADLAVVAATPLFWGKIALPASLMVAALLVFNRLARPGLEVGLRWGGIGAPVLGVWAVTLLVLSGVPEEQQLSMIFGQTWRSCAFNIVLLSVPGFFALIRVLREFAPTQLRLSGAVAGLLASATATLAYCLHCPEMEVPFWGVWYVLGMAIPTLLGALLGPRWLRW</sequence>
<dbReference type="Proteomes" id="UP001307839">
    <property type="component" value="Unassembled WGS sequence"/>
</dbReference>
<keyword evidence="1" id="KW-0812">Transmembrane</keyword>
<evidence type="ECO:0000256" key="1">
    <source>
        <dbReference type="SAM" id="Phobius"/>
    </source>
</evidence>
<keyword evidence="3" id="KW-1185">Reference proteome</keyword>
<feature type="transmembrane region" description="Helical" evidence="1">
    <location>
        <begin position="90"/>
        <end position="113"/>
    </location>
</feature>
<dbReference type="InterPro" id="IPR009495">
    <property type="entry name" value="NrsF"/>
</dbReference>
<evidence type="ECO:0000313" key="2">
    <source>
        <dbReference type="EMBL" id="MEE1867736.1"/>
    </source>
</evidence>
<reference evidence="2 3" key="1">
    <citation type="submission" date="2024-01" db="EMBL/GenBank/DDBJ databases">
        <title>Unpublished Manusciprt.</title>
        <authorList>
            <person name="Duman M."/>
            <person name="Valdes E.G."/>
            <person name="Ajmi N."/>
            <person name="Altun S."/>
            <person name="Saticioglu I.B."/>
        </authorList>
    </citation>
    <scope>NUCLEOTIDE SEQUENCE [LARGE SCALE GENOMIC DNA]</scope>
    <source>
        <strain evidence="2 3">120P</strain>
    </source>
</reference>
<gene>
    <name evidence="2" type="ORF">V0R53_15190</name>
</gene>
<keyword evidence="1" id="KW-0472">Membrane</keyword>
<dbReference type="EMBL" id="JAZDQP010000009">
    <property type="protein sequence ID" value="MEE1867736.1"/>
    <property type="molecule type" value="Genomic_DNA"/>
</dbReference>
<dbReference type="RefSeq" id="WP_136478062.1">
    <property type="nucleotide sequence ID" value="NZ_JAZDCU010000008.1"/>
</dbReference>
<name>A0AB35WUC1_9PSED</name>
<proteinExistence type="predicted"/>
<feature type="transmembrane region" description="Helical" evidence="1">
    <location>
        <begin position="157"/>
        <end position="176"/>
    </location>
</feature>
<feature type="transmembrane region" description="Helical" evidence="1">
    <location>
        <begin position="188"/>
        <end position="207"/>
    </location>
</feature>
<feature type="transmembrane region" description="Helical" evidence="1">
    <location>
        <begin position="59"/>
        <end position="78"/>
    </location>
</feature>
<dbReference type="Pfam" id="PF06532">
    <property type="entry name" value="NrsF"/>
    <property type="match status" value="1"/>
</dbReference>
<feature type="transmembrane region" description="Helical" evidence="1">
    <location>
        <begin position="125"/>
        <end position="145"/>
    </location>
</feature>
<accession>A0AB35WUC1</accession>
<dbReference type="AlphaFoldDB" id="A0AB35WUC1"/>
<feature type="transmembrane region" description="Helical" evidence="1">
    <location>
        <begin position="26"/>
        <end position="47"/>
    </location>
</feature>
<organism evidence="2 3">
    <name type="scientific">Pseudomonas auratipiscis</name>
    <dbReference type="NCBI Taxonomy" id="3115853"/>
    <lineage>
        <taxon>Bacteria</taxon>
        <taxon>Pseudomonadati</taxon>
        <taxon>Pseudomonadota</taxon>
        <taxon>Gammaproteobacteria</taxon>
        <taxon>Pseudomonadales</taxon>
        <taxon>Pseudomonadaceae</taxon>
        <taxon>Pseudomonas</taxon>
    </lineage>
</organism>
<keyword evidence="1" id="KW-1133">Transmembrane helix</keyword>
<comment type="caution">
    <text evidence="2">The sequence shown here is derived from an EMBL/GenBank/DDBJ whole genome shotgun (WGS) entry which is preliminary data.</text>
</comment>
<evidence type="ECO:0000313" key="3">
    <source>
        <dbReference type="Proteomes" id="UP001307839"/>
    </source>
</evidence>